<evidence type="ECO:0000313" key="6">
    <source>
        <dbReference type="EMBL" id="MBB6060281.1"/>
    </source>
</evidence>
<protein>
    <submittedName>
        <fullName evidence="6">Beta-phosphoglucomutase-like phosphatase (HAD superfamily)</fullName>
    </submittedName>
</protein>
<dbReference type="PANTHER" id="PTHR46193:SF18">
    <property type="entry name" value="HEXITOL PHOSPHATASE B"/>
    <property type="match status" value="1"/>
</dbReference>
<accession>A0A7W9T2K9</accession>
<reference evidence="6 7" key="1">
    <citation type="submission" date="2020-08" db="EMBL/GenBank/DDBJ databases">
        <title>Genomic Encyclopedia of Type Strains, Phase IV (KMG-IV): sequencing the most valuable type-strain genomes for metagenomic binning, comparative biology and taxonomic classification.</title>
        <authorList>
            <person name="Goeker M."/>
        </authorList>
    </citation>
    <scope>NUCLEOTIDE SEQUENCE [LARGE SCALE GENOMIC DNA]</scope>
    <source>
        <strain evidence="6 7">DSM 26718</strain>
    </source>
</reference>
<evidence type="ECO:0000256" key="1">
    <source>
        <dbReference type="ARBA" id="ARBA00001946"/>
    </source>
</evidence>
<evidence type="ECO:0000256" key="4">
    <source>
        <dbReference type="ARBA" id="ARBA00022842"/>
    </source>
</evidence>
<dbReference type="EMBL" id="JACHGG010000004">
    <property type="protein sequence ID" value="MBB6060281.1"/>
    <property type="molecule type" value="Genomic_DNA"/>
</dbReference>
<evidence type="ECO:0000256" key="5">
    <source>
        <dbReference type="ARBA" id="ARBA00023277"/>
    </source>
</evidence>
<name>A0A7W9T2K9_9BACT</name>
<keyword evidence="7" id="KW-1185">Reference proteome</keyword>
<dbReference type="GO" id="GO:0003824">
    <property type="term" value="F:catalytic activity"/>
    <property type="evidence" value="ECO:0007669"/>
    <property type="project" value="UniProtKB-ARBA"/>
</dbReference>
<comment type="caution">
    <text evidence="6">The sequence shown here is derived from an EMBL/GenBank/DDBJ whole genome shotgun (WGS) entry which is preliminary data.</text>
</comment>
<dbReference type="PANTHER" id="PTHR46193">
    <property type="entry name" value="6-PHOSPHOGLUCONATE PHOSPHATASE"/>
    <property type="match status" value="1"/>
</dbReference>
<proteinExistence type="inferred from homology"/>
<dbReference type="CDD" id="cd07505">
    <property type="entry name" value="HAD_BPGM-like"/>
    <property type="match status" value="1"/>
</dbReference>
<evidence type="ECO:0000313" key="7">
    <source>
        <dbReference type="Proteomes" id="UP000532746"/>
    </source>
</evidence>
<organism evidence="6 7">
    <name type="scientific">Hymenobacter luteus</name>
    <dbReference type="NCBI Taxonomy" id="1411122"/>
    <lineage>
        <taxon>Bacteria</taxon>
        <taxon>Pseudomonadati</taxon>
        <taxon>Bacteroidota</taxon>
        <taxon>Cytophagia</taxon>
        <taxon>Cytophagales</taxon>
        <taxon>Hymenobacteraceae</taxon>
        <taxon>Hymenobacter</taxon>
    </lineage>
</organism>
<dbReference type="Pfam" id="PF13419">
    <property type="entry name" value="HAD_2"/>
    <property type="match status" value="1"/>
</dbReference>
<dbReference type="InterPro" id="IPR006439">
    <property type="entry name" value="HAD-SF_hydro_IA"/>
</dbReference>
<dbReference type="SUPFAM" id="SSF56784">
    <property type="entry name" value="HAD-like"/>
    <property type="match status" value="1"/>
</dbReference>
<keyword evidence="3" id="KW-0479">Metal-binding</keyword>
<comment type="similarity">
    <text evidence="2">Belongs to the HAD-like hydrolase superfamily. CbbY/CbbZ/Gph/YieH family.</text>
</comment>
<dbReference type="GO" id="GO:0046872">
    <property type="term" value="F:metal ion binding"/>
    <property type="evidence" value="ECO:0007669"/>
    <property type="project" value="UniProtKB-KW"/>
</dbReference>
<keyword evidence="4" id="KW-0460">Magnesium</keyword>
<dbReference type="NCBIfam" id="TIGR01509">
    <property type="entry name" value="HAD-SF-IA-v3"/>
    <property type="match status" value="1"/>
</dbReference>
<dbReference type="SFLD" id="SFLDG01129">
    <property type="entry name" value="C1.5:_HAD__Beta-PGM__Phosphata"/>
    <property type="match status" value="1"/>
</dbReference>
<dbReference type="InterPro" id="IPR023198">
    <property type="entry name" value="PGP-like_dom2"/>
</dbReference>
<dbReference type="SFLD" id="SFLDG01135">
    <property type="entry name" value="C1.5.6:_HAD__Beta-PGM__Phospha"/>
    <property type="match status" value="1"/>
</dbReference>
<dbReference type="InterPro" id="IPR041492">
    <property type="entry name" value="HAD_2"/>
</dbReference>
<dbReference type="AlphaFoldDB" id="A0A7W9T2K9"/>
<evidence type="ECO:0000256" key="3">
    <source>
        <dbReference type="ARBA" id="ARBA00022723"/>
    </source>
</evidence>
<dbReference type="InterPro" id="IPR036412">
    <property type="entry name" value="HAD-like_sf"/>
</dbReference>
<evidence type="ECO:0000256" key="2">
    <source>
        <dbReference type="ARBA" id="ARBA00006171"/>
    </source>
</evidence>
<gene>
    <name evidence="6" type="ORF">HNQ93_003147</name>
</gene>
<dbReference type="SFLD" id="SFLDS00003">
    <property type="entry name" value="Haloacid_Dehalogenase"/>
    <property type="match status" value="1"/>
</dbReference>
<dbReference type="InterPro" id="IPR051600">
    <property type="entry name" value="Beta-PGM-like"/>
</dbReference>
<dbReference type="RefSeq" id="WP_183404379.1">
    <property type="nucleotide sequence ID" value="NZ_JACHGG010000004.1"/>
</dbReference>
<dbReference type="Gene3D" id="3.40.50.1000">
    <property type="entry name" value="HAD superfamily/HAD-like"/>
    <property type="match status" value="1"/>
</dbReference>
<sequence length="242" mass="27412">MPATSQPYALIFDMDGVLIDNTPVQARAFQLLFRDLGLTTNARRLLARLNGMPASKILQTVFTNSVSEKKLKQYADQREFLYRVLYWDKRKEIAGLSHFLQEARAAGFKMGLGTGSAADTIGYIIDHLDLRRYFDVVVGADDVERGKPHADTYTTTARQLGVPPERCVVFEDAILGEQAAYKANMRCIALTTTLKPEQFQAPLRIIRDFTEITPAQILELLEQQPTTPKPSKELARRQYMKR</sequence>
<dbReference type="Proteomes" id="UP000532746">
    <property type="component" value="Unassembled WGS sequence"/>
</dbReference>
<dbReference type="InterPro" id="IPR023214">
    <property type="entry name" value="HAD_sf"/>
</dbReference>
<dbReference type="PRINTS" id="PR00413">
    <property type="entry name" value="HADHALOGNASE"/>
</dbReference>
<comment type="cofactor">
    <cofactor evidence="1">
        <name>Mg(2+)</name>
        <dbReference type="ChEBI" id="CHEBI:18420"/>
    </cofactor>
</comment>
<keyword evidence="5" id="KW-0119">Carbohydrate metabolism</keyword>
<dbReference type="Gene3D" id="1.10.150.240">
    <property type="entry name" value="Putative phosphatase, domain 2"/>
    <property type="match status" value="1"/>
</dbReference>